<feature type="transmembrane region" description="Helical" evidence="7">
    <location>
        <begin position="64"/>
        <end position="85"/>
    </location>
</feature>
<feature type="transmembrane region" description="Helical" evidence="7">
    <location>
        <begin position="182"/>
        <end position="203"/>
    </location>
</feature>
<evidence type="ECO:0000256" key="5">
    <source>
        <dbReference type="ARBA" id="ARBA00022989"/>
    </source>
</evidence>
<dbReference type="PANTHER" id="PTHR31585">
    <property type="entry name" value="FOLATE-BIOPTERIN TRANSPORTER 1, CHLOROPLASTIC"/>
    <property type="match status" value="1"/>
</dbReference>
<evidence type="ECO:0000256" key="6">
    <source>
        <dbReference type="ARBA" id="ARBA00023136"/>
    </source>
</evidence>
<evidence type="ECO:0000256" key="4">
    <source>
        <dbReference type="ARBA" id="ARBA00022692"/>
    </source>
</evidence>
<evidence type="ECO:0000256" key="1">
    <source>
        <dbReference type="ARBA" id="ARBA00004141"/>
    </source>
</evidence>
<feature type="transmembrane region" description="Helical" evidence="7">
    <location>
        <begin position="524"/>
        <end position="542"/>
    </location>
</feature>
<feature type="transmembrane region" description="Helical" evidence="7">
    <location>
        <begin position="372"/>
        <end position="396"/>
    </location>
</feature>
<keyword evidence="3" id="KW-0813">Transport</keyword>
<protein>
    <recommendedName>
        <fullName evidence="10">Transmembrane protein</fullName>
    </recommendedName>
</protein>
<dbReference type="EMBL" id="JBGBPQ010000002">
    <property type="protein sequence ID" value="KAL1527580.1"/>
    <property type="molecule type" value="Genomic_DNA"/>
</dbReference>
<dbReference type="PANTHER" id="PTHR31585:SF5">
    <property type="entry name" value="RNA-BINDING S4 DOMAIN-CONTAINING PROTEIN"/>
    <property type="match status" value="1"/>
</dbReference>
<organism evidence="8 9">
    <name type="scientific">Prymnesium parvum</name>
    <name type="common">Toxic golden alga</name>
    <dbReference type="NCBI Taxonomy" id="97485"/>
    <lineage>
        <taxon>Eukaryota</taxon>
        <taxon>Haptista</taxon>
        <taxon>Haptophyta</taxon>
        <taxon>Prymnesiophyceae</taxon>
        <taxon>Prymnesiales</taxon>
        <taxon>Prymnesiaceae</taxon>
        <taxon>Prymnesium</taxon>
    </lineage>
</organism>
<evidence type="ECO:0000313" key="9">
    <source>
        <dbReference type="Proteomes" id="UP001515480"/>
    </source>
</evidence>
<evidence type="ECO:0000256" key="3">
    <source>
        <dbReference type="ARBA" id="ARBA00022448"/>
    </source>
</evidence>
<keyword evidence="9" id="KW-1185">Reference proteome</keyword>
<dbReference type="Pfam" id="PF03092">
    <property type="entry name" value="BT1"/>
    <property type="match status" value="2"/>
</dbReference>
<feature type="transmembrane region" description="Helical" evidence="7">
    <location>
        <begin position="91"/>
        <end position="109"/>
    </location>
</feature>
<dbReference type="Gene3D" id="1.20.1250.20">
    <property type="entry name" value="MFS general substrate transporter like domains"/>
    <property type="match status" value="1"/>
</dbReference>
<keyword evidence="4 7" id="KW-0812">Transmembrane</keyword>
<feature type="transmembrane region" description="Helical" evidence="7">
    <location>
        <begin position="255"/>
        <end position="278"/>
    </location>
</feature>
<reference evidence="8 9" key="1">
    <citation type="journal article" date="2024" name="Science">
        <title>Giant polyketide synthase enzymes in the biosynthesis of giant marine polyether toxins.</title>
        <authorList>
            <person name="Fallon T.R."/>
            <person name="Shende V.V."/>
            <person name="Wierzbicki I.H."/>
            <person name="Pendleton A.L."/>
            <person name="Watervoot N.F."/>
            <person name="Auber R.P."/>
            <person name="Gonzalez D.J."/>
            <person name="Wisecaver J.H."/>
            <person name="Moore B.S."/>
        </authorList>
    </citation>
    <scope>NUCLEOTIDE SEQUENCE [LARGE SCALE GENOMIC DNA]</scope>
    <source>
        <strain evidence="8 9">12B1</strain>
    </source>
</reference>
<evidence type="ECO:0000256" key="7">
    <source>
        <dbReference type="SAM" id="Phobius"/>
    </source>
</evidence>
<dbReference type="Proteomes" id="UP001515480">
    <property type="component" value="Unassembled WGS sequence"/>
</dbReference>
<accession>A0AB34K099</accession>
<dbReference type="AlphaFoldDB" id="A0AB34K099"/>
<dbReference type="SUPFAM" id="SSF103473">
    <property type="entry name" value="MFS general substrate transporter"/>
    <property type="match status" value="1"/>
</dbReference>
<dbReference type="InterPro" id="IPR036259">
    <property type="entry name" value="MFS_trans_sf"/>
</dbReference>
<dbReference type="GO" id="GO:0016020">
    <property type="term" value="C:membrane"/>
    <property type="evidence" value="ECO:0007669"/>
    <property type="project" value="UniProtKB-SubCell"/>
</dbReference>
<evidence type="ECO:0000313" key="8">
    <source>
        <dbReference type="EMBL" id="KAL1527580.1"/>
    </source>
</evidence>
<name>A0AB34K099_PRYPA</name>
<proteinExistence type="inferred from homology"/>
<evidence type="ECO:0008006" key="10">
    <source>
        <dbReference type="Google" id="ProtNLM"/>
    </source>
</evidence>
<comment type="similarity">
    <text evidence="2">Belongs to the major facilitator superfamily. Folate-biopterin transporter (TC 2.A.71) family.</text>
</comment>
<keyword evidence="5 7" id="KW-1133">Transmembrane helix</keyword>
<feature type="transmembrane region" description="Helical" evidence="7">
    <location>
        <begin position="298"/>
        <end position="319"/>
    </location>
</feature>
<feature type="transmembrane region" description="Helical" evidence="7">
    <location>
        <begin position="224"/>
        <end position="243"/>
    </location>
</feature>
<dbReference type="InterPro" id="IPR039309">
    <property type="entry name" value="BT1"/>
</dbReference>
<keyword evidence="6 7" id="KW-0472">Membrane</keyword>
<sequence length="570" mass="62842">MPAVRPSTALGTQEKMAAHGAIVSQYTTHSTCEISAVSDDGDEGGALSSGPEVNVFSFKQLGYILQYFSVGLIYGGLPATSYGLFQGYLNVPAHVFATAKIVLVMPWAFKFAFGLINDVFPIVGYRRKPYMVLGWSFCSLMLLLLWQTPLPAPYWCLSNTTGEALTDAKPCNAAAQQQGGRYALMMMAAALGYVIADVAADGLTVEFARREPIKKRGRTQTTAYMVRTIGVICATLLVGFGMNGKEYNGSFDFGLSFNTICAILALPSTAMVPISWFLIDEPRSSVIRTCREYLSMSWALLSSRAMLFVLCFQFFSAMISQITTPAIGPIKRYWAGVQVLQSSLFAIVGHVLFVIGLALVKKYFLSMDWRCMLMISLVSLQLLDMPFQFLTVFGVVRNQYFYLGETFLLEIPDAINFVVSTFVIVEMAENGNEGLVYGLLTTTYNLGQPLGRAISNQLYTIFRPSLDESSNYIQDTVAFRSTVAKSFILSYAFAFSSLFMLILLPSQKAEAQRRKRVWAHHNNYAVASVMLIGSALVYSLMVNMLSMFPETMCLKFAGGGGCDVVEEAEE</sequence>
<feature type="transmembrane region" description="Helical" evidence="7">
    <location>
        <begin position="339"/>
        <end position="360"/>
    </location>
</feature>
<comment type="caution">
    <text evidence="8">The sequence shown here is derived from an EMBL/GenBank/DDBJ whole genome shotgun (WGS) entry which is preliminary data.</text>
</comment>
<feature type="transmembrane region" description="Helical" evidence="7">
    <location>
        <begin position="487"/>
        <end position="504"/>
    </location>
</feature>
<feature type="transmembrane region" description="Helical" evidence="7">
    <location>
        <begin position="130"/>
        <end position="148"/>
    </location>
</feature>
<gene>
    <name evidence="8" type="ORF">AB1Y20_008967</name>
</gene>
<evidence type="ECO:0000256" key="2">
    <source>
        <dbReference type="ARBA" id="ARBA00007015"/>
    </source>
</evidence>
<comment type="subcellular location">
    <subcellularLocation>
        <location evidence="1">Membrane</location>
        <topology evidence="1">Multi-pass membrane protein</topology>
    </subcellularLocation>
</comment>